<keyword evidence="3" id="KW-1185">Reference proteome</keyword>
<proteinExistence type="predicted"/>
<protein>
    <recommendedName>
        <fullName evidence="4">F-box domain-containing protein</fullName>
    </recommendedName>
</protein>
<accession>A0ABY7D360</accession>
<feature type="region of interest" description="Disordered" evidence="1">
    <location>
        <begin position="450"/>
        <end position="477"/>
    </location>
</feature>
<name>A0ABY7D360_9BASI</name>
<organism evidence="2 3">
    <name type="scientific">Puccinia triticina</name>
    <dbReference type="NCBI Taxonomy" id="208348"/>
    <lineage>
        <taxon>Eukaryota</taxon>
        <taxon>Fungi</taxon>
        <taxon>Dikarya</taxon>
        <taxon>Basidiomycota</taxon>
        <taxon>Pucciniomycotina</taxon>
        <taxon>Pucciniomycetes</taxon>
        <taxon>Pucciniales</taxon>
        <taxon>Pucciniaceae</taxon>
        <taxon>Puccinia</taxon>
    </lineage>
</organism>
<dbReference type="Proteomes" id="UP001164743">
    <property type="component" value="Chromosome 15A"/>
</dbReference>
<evidence type="ECO:0000313" key="3">
    <source>
        <dbReference type="Proteomes" id="UP001164743"/>
    </source>
</evidence>
<evidence type="ECO:0008006" key="4">
    <source>
        <dbReference type="Google" id="ProtNLM"/>
    </source>
</evidence>
<dbReference type="EMBL" id="CP110435">
    <property type="protein sequence ID" value="WAQ91846.1"/>
    <property type="molecule type" value="Genomic_DNA"/>
</dbReference>
<evidence type="ECO:0000256" key="1">
    <source>
        <dbReference type="SAM" id="MobiDB-lite"/>
    </source>
</evidence>
<dbReference type="GeneID" id="77804319"/>
<gene>
    <name evidence="2" type="ORF">PtA15_15A238</name>
</gene>
<feature type="compositionally biased region" description="Low complexity" evidence="1">
    <location>
        <begin position="363"/>
        <end position="373"/>
    </location>
</feature>
<sequence length="627" mass="69115">MDRLPSELWELILRQIPNSLLRQTCLSLRTLTPHIPLSHQYRHLAIASDAELSRLRTDTAPPNAHLAALIHSVSLSAWRLRDNNLLINLINSAPNTRLIFLHIGPLFAPEQLDDLLRKHKPSLELLLLRFNQNVSIRSYEPFLKGAYFDTCLELLAKWPETPCFQSLSFVQDPPPQPVEKQIQHEGIAQPIILFRFWAITALAVSPLGRHLRRLRLRIPGRNLAGALTSTSTRVERVDVGPALHVDLPVPPFPSLEFLDISTSALPSVVTGLGPILRRFPCLTHLVIDRAGLIVPARFPADMDRVDETLRAIGSSVATAGLPRALEAKKLWSEAHAVFLQALALRHVSDTSASIAEDRPPHQPTAGPSTTTTAKTRRGRSAYTRLEDERIPEKVSFLPDYSRLLSLCCGTALSPAAPEGEVDAAVQEAVEGHRRAVKVWKVGLDRLRKPQLVGGGGSKTKGTADGADPDNDKQAEERAAEVARKLNNRPVILVLSPSPPPFTGPTGPEEGLFGRFKRALNLVELNSRRRSDDGPAFCVRNGCAKHGVVGWMPPEHERPVRLIQSRRPPPLTPEHPPDEHQLVAGLQALALSPPRENDALLADLGGELRHPVGCAHLVARTMWDVDSW</sequence>
<evidence type="ECO:0000313" key="2">
    <source>
        <dbReference type="EMBL" id="WAQ91846.1"/>
    </source>
</evidence>
<feature type="region of interest" description="Disordered" evidence="1">
    <location>
        <begin position="352"/>
        <end position="384"/>
    </location>
</feature>
<dbReference type="RefSeq" id="XP_053027401.1">
    <property type="nucleotide sequence ID" value="XM_053163424.1"/>
</dbReference>
<reference evidence="2" key="1">
    <citation type="submission" date="2022-10" db="EMBL/GenBank/DDBJ databases">
        <title>Puccinia triticina Genome sequencing and assembly.</title>
        <authorList>
            <person name="Li C."/>
        </authorList>
    </citation>
    <scope>NUCLEOTIDE SEQUENCE</scope>
    <source>
        <strain evidence="2">Pt15</strain>
    </source>
</reference>